<feature type="region of interest" description="Disordered" evidence="2">
    <location>
        <begin position="802"/>
        <end position="870"/>
    </location>
</feature>
<dbReference type="AlphaFoldDB" id="A0AAE0U7J1"/>
<evidence type="ECO:0000256" key="1">
    <source>
        <dbReference type="SAM" id="Coils"/>
    </source>
</evidence>
<keyword evidence="5" id="KW-1185">Reference proteome</keyword>
<dbReference type="PANTHER" id="PTHR10622">
    <property type="entry name" value="HET DOMAIN-CONTAINING PROTEIN"/>
    <property type="match status" value="1"/>
</dbReference>
<dbReference type="PANTHER" id="PTHR10622:SF10">
    <property type="entry name" value="HET DOMAIN-CONTAINING PROTEIN"/>
    <property type="match status" value="1"/>
</dbReference>
<reference evidence="4" key="2">
    <citation type="submission" date="2023-06" db="EMBL/GenBank/DDBJ databases">
        <authorList>
            <consortium name="Lawrence Berkeley National Laboratory"/>
            <person name="Haridas S."/>
            <person name="Hensen N."/>
            <person name="Bonometti L."/>
            <person name="Westerberg I."/>
            <person name="Brannstrom I.O."/>
            <person name="Guillou S."/>
            <person name="Cros-Aarteil S."/>
            <person name="Calhoun S."/>
            <person name="Kuo A."/>
            <person name="Mondo S."/>
            <person name="Pangilinan J."/>
            <person name="Riley R."/>
            <person name="LaButti K."/>
            <person name="Andreopoulos B."/>
            <person name="Lipzen A."/>
            <person name="Chen C."/>
            <person name="Yanf M."/>
            <person name="Daum C."/>
            <person name="Ng V."/>
            <person name="Clum A."/>
            <person name="Steindorff A."/>
            <person name="Ohm R."/>
            <person name="Martin F."/>
            <person name="Silar P."/>
            <person name="Natvig D."/>
            <person name="Lalanne C."/>
            <person name="Gautier V."/>
            <person name="Ament-velasquez S.L."/>
            <person name="Kruys A."/>
            <person name="Hutchinson M.I."/>
            <person name="Powell A.J."/>
            <person name="Barry K."/>
            <person name="Miller A.N."/>
            <person name="Grigoriev I.V."/>
            <person name="Debuchy R."/>
            <person name="Gladieux P."/>
            <person name="Thoren M.H."/>
            <person name="Johannesson H."/>
        </authorList>
    </citation>
    <scope>NUCLEOTIDE SEQUENCE</scope>
    <source>
        <strain evidence="4">CBS 232.78</strain>
    </source>
</reference>
<dbReference type="InterPro" id="IPR036770">
    <property type="entry name" value="Ankyrin_rpt-contain_sf"/>
</dbReference>
<evidence type="ECO:0000256" key="2">
    <source>
        <dbReference type="SAM" id="MobiDB-lite"/>
    </source>
</evidence>
<feature type="domain" description="Heterokaryon incompatibility" evidence="3">
    <location>
        <begin position="22"/>
        <end position="110"/>
    </location>
</feature>
<proteinExistence type="predicted"/>
<dbReference type="Proteomes" id="UP001285441">
    <property type="component" value="Unassembled WGS sequence"/>
</dbReference>
<dbReference type="SUPFAM" id="SSF48403">
    <property type="entry name" value="Ankyrin repeat"/>
    <property type="match status" value="1"/>
</dbReference>
<evidence type="ECO:0000313" key="5">
    <source>
        <dbReference type="Proteomes" id="UP001285441"/>
    </source>
</evidence>
<dbReference type="Gene3D" id="1.25.40.20">
    <property type="entry name" value="Ankyrin repeat-containing domain"/>
    <property type="match status" value="1"/>
</dbReference>
<dbReference type="EMBL" id="JAULSW010000001">
    <property type="protein sequence ID" value="KAK3393921.1"/>
    <property type="molecule type" value="Genomic_DNA"/>
</dbReference>
<feature type="region of interest" description="Disordered" evidence="2">
    <location>
        <begin position="888"/>
        <end position="925"/>
    </location>
</feature>
<feature type="compositionally biased region" description="Basic and acidic residues" evidence="2">
    <location>
        <begin position="911"/>
        <end position="925"/>
    </location>
</feature>
<feature type="compositionally biased region" description="Polar residues" evidence="2">
    <location>
        <begin position="803"/>
        <end position="814"/>
    </location>
</feature>
<keyword evidence="1" id="KW-0175">Coiled coil</keyword>
<gene>
    <name evidence="4" type="ORF">B0H63DRAFT_555214</name>
</gene>
<evidence type="ECO:0000313" key="4">
    <source>
        <dbReference type="EMBL" id="KAK3393921.1"/>
    </source>
</evidence>
<name>A0AAE0U7J1_9PEZI</name>
<reference evidence="4" key="1">
    <citation type="journal article" date="2023" name="Mol. Phylogenet. Evol.">
        <title>Genome-scale phylogeny and comparative genomics of the fungal order Sordariales.</title>
        <authorList>
            <person name="Hensen N."/>
            <person name="Bonometti L."/>
            <person name="Westerberg I."/>
            <person name="Brannstrom I.O."/>
            <person name="Guillou S."/>
            <person name="Cros-Aarteil S."/>
            <person name="Calhoun S."/>
            <person name="Haridas S."/>
            <person name="Kuo A."/>
            <person name="Mondo S."/>
            <person name="Pangilinan J."/>
            <person name="Riley R."/>
            <person name="LaButti K."/>
            <person name="Andreopoulos B."/>
            <person name="Lipzen A."/>
            <person name="Chen C."/>
            <person name="Yan M."/>
            <person name="Daum C."/>
            <person name="Ng V."/>
            <person name="Clum A."/>
            <person name="Steindorff A."/>
            <person name="Ohm R.A."/>
            <person name="Martin F."/>
            <person name="Silar P."/>
            <person name="Natvig D.O."/>
            <person name="Lalanne C."/>
            <person name="Gautier V."/>
            <person name="Ament-Velasquez S.L."/>
            <person name="Kruys A."/>
            <person name="Hutchinson M.I."/>
            <person name="Powell A.J."/>
            <person name="Barry K."/>
            <person name="Miller A.N."/>
            <person name="Grigoriev I.V."/>
            <person name="Debuchy R."/>
            <person name="Gladieux P."/>
            <person name="Hiltunen Thoren M."/>
            <person name="Johannesson H."/>
        </authorList>
    </citation>
    <scope>NUCLEOTIDE SEQUENCE</scope>
    <source>
        <strain evidence="4">CBS 232.78</strain>
    </source>
</reference>
<feature type="coiled-coil region" evidence="1">
    <location>
        <begin position="588"/>
        <end position="615"/>
    </location>
</feature>
<sequence length="946" mass="105209">MRLVNTHSRRLENFYQHPIEPYAILSHTWGKEEEELSFRDMMAVDKDHSVGERTAKLEGCCAQAQKDGIKYVWIDTCCIDKTNAVELGEAINSMFRWYQKSAICYTYLSDIQPGLSARDLVPSSRWFTRGWTLQELLASPKITFFDSAWNLLGTKPVLAGLIGQATGIPHHILTGIAGLDTASVAQRMSWAAKRTTTRPEDMAYCLLGIFEVMIPPLYGEGLEAAFERLQEAIMKKTRDDSILAWSLGSMGDMMRIALAAPISGGVLASSPAAFEGCGDIVQRSQTETQIQAFEIFGGTMPISIALINPGAEISRIHEVPVLYGYLSCGPKRHPDDCVAIPLVECSSAERGSSSHSPPVFLRPRSLNAICLGRPNDIIPPQTILIRKDRAGDGTQSEDKSDWFYLPGPYPWNATLDEVYPPESFDSEKAMIKTPHGGVGMEKTLFLVRFSYLTKPAGHDLEVVRQLILGLEFFGGSMETREEPRPYLFVDDHNKPTLLSEIPEFWSSLAALRATKICIENPLMGWDVRVKIDTIAGHRLWVVTLLDLPPAELRGHPISPVASHQITLCKEGHALVRCVRARAAVARQVEKSAKVLKSSEKRIDDTNKELEYATKKIVEWKAIAEQLQYKMERQLGHQSMLRHLVQAQGVELDSMDNEVAKMEKAAGIKRVPELPPSPTLVQARQLEGLVAYMMQQDLLRVNGKDIVWVEGMTLLMYAATTGSRRFVQWASHYDADLGAMDSAGRTALDWIVLVHGPASAKVLRDWVKPWVKPSVSKQVHVETTVQLLETPMIREIYPLKQRAGGQTNQTPLQQVHDSDISPLPSPSNLRREDASDATTTVLSNSEQEEQKRQQQEEQGNGGQPTPRPLQRQNTLLRVQISKGAVSTALMKSQDSTGGHDTERATSGQGSEELTKLDKAKGSKSWRKDVARRLFKVAPATTIATKLR</sequence>
<dbReference type="Pfam" id="PF06985">
    <property type="entry name" value="HET"/>
    <property type="match status" value="1"/>
</dbReference>
<organism evidence="4 5">
    <name type="scientific">Podospora didyma</name>
    <dbReference type="NCBI Taxonomy" id="330526"/>
    <lineage>
        <taxon>Eukaryota</taxon>
        <taxon>Fungi</taxon>
        <taxon>Dikarya</taxon>
        <taxon>Ascomycota</taxon>
        <taxon>Pezizomycotina</taxon>
        <taxon>Sordariomycetes</taxon>
        <taxon>Sordariomycetidae</taxon>
        <taxon>Sordariales</taxon>
        <taxon>Podosporaceae</taxon>
        <taxon>Podospora</taxon>
    </lineage>
</organism>
<evidence type="ECO:0000259" key="3">
    <source>
        <dbReference type="Pfam" id="PF06985"/>
    </source>
</evidence>
<dbReference type="InterPro" id="IPR010730">
    <property type="entry name" value="HET"/>
</dbReference>
<accession>A0AAE0U7J1</accession>
<protein>
    <recommendedName>
        <fullName evidence="3">Heterokaryon incompatibility domain-containing protein</fullName>
    </recommendedName>
</protein>
<comment type="caution">
    <text evidence="4">The sequence shown here is derived from an EMBL/GenBank/DDBJ whole genome shotgun (WGS) entry which is preliminary data.</text>
</comment>
<feature type="compositionally biased region" description="Polar residues" evidence="2">
    <location>
        <begin position="835"/>
        <end position="844"/>
    </location>
</feature>